<evidence type="ECO:0000313" key="2">
    <source>
        <dbReference type="EMBL" id="SNT39361.1"/>
    </source>
</evidence>
<dbReference type="InterPro" id="IPR015077">
    <property type="entry name" value="DUF1858"/>
</dbReference>
<dbReference type="EMBL" id="FZOY01000015">
    <property type="protein sequence ID" value="SNT39361.1"/>
    <property type="molecule type" value="Genomic_DNA"/>
</dbReference>
<dbReference type="Proteomes" id="UP000198426">
    <property type="component" value="Unassembled WGS sequence"/>
</dbReference>
<dbReference type="InterPro" id="IPR038062">
    <property type="entry name" value="ScdA-like_N_sf"/>
</dbReference>
<dbReference type="OrthoDB" id="5397989at2"/>
<dbReference type="NCBIfam" id="TIGR03980">
    <property type="entry name" value="prismane_assoc"/>
    <property type="match status" value="1"/>
</dbReference>
<name>A0A239M9Q2_9RHOB</name>
<protein>
    <submittedName>
        <fullName evidence="2">Hybrid cluster protein-associated redox disulfide domain-containing protein</fullName>
    </submittedName>
</protein>
<dbReference type="Pfam" id="PF08984">
    <property type="entry name" value="DUF1858"/>
    <property type="match status" value="1"/>
</dbReference>
<dbReference type="Gene3D" id="1.10.3910.10">
    <property type="entry name" value="SP0561-like"/>
    <property type="match status" value="1"/>
</dbReference>
<dbReference type="RefSeq" id="WP_089235469.1">
    <property type="nucleotide sequence ID" value="NZ_FZOY01000015.1"/>
</dbReference>
<dbReference type="AlphaFoldDB" id="A0A239M9Q2"/>
<sequence>MSRPDPHDPDLPLSVLLAEWPDLAPLFWDRNMLCPGCPIAPFHTLTDACEVYGIDEAEVRAVVMRALPRD</sequence>
<accession>A0A239M9Q2</accession>
<evidence type="ECO:0000313" key="3">
    <source>
        <dbReference type="Proteomes" id="UP000198426"/>
    </source>
</evidence>
<dbReference type="InterPro" id="IPR023883">
    <property type="entry name" value="CHP03980_redox-disulphide"/>
</dbReference>
<feature type="domain" description="DUF1858" evidence="1">
    <location>
        <begin position="9"/>
        <end position="58"/>
    </location>
</feature>
<evidence type="ECO:0000259" key="1">
    <source>
        <dbReference type="Pfam" id="PF08984"/>
    </source>
</evidence>
<dbReference type="SUPFAM" id="SSF140683">
    <property type="entry name" value="SP0561-like"/>
    <property type="match status" value="1"/>
</dbReference>
<proteinExistence type="predicted"/>
<reference evidence="2 3" key="1">
    <citation type="submission" date="2017-06" db="EMBL/GenBank/DDBJ databases">
        <authorList>
            <person name="Kim H.J."/>
            <person name="Triplett B.A."/>
        </authorList>
    </citation>
    <scope>NUCLEOTIDE SEQUENCE [LARGE SCALE GENOMIC DNA]</scope>
    <source>
        <strain evidence="2 3">DSM 29339</strain>
    </source>
</reference>
<organism evidence="2 3">
    <name type="scientific">Tropicimonas sediminicola</name>
    <dbReference type="NCBI Taxonomy" id="1031541"/>
    <lineage>
        <taxon>Bacteria</taxon>
        <taxon>Pseudomonadati</taxon>
        <taxon>Pseudomonadota</taxon>
        <taxon>Alphaproteobacteria</taxon>
        <taxon>Rhodobacterales</taxon>
        <taxon>Roseobacteraceae</taxon>
        <taxon>Tropicimonas</taxon>
    </lineage>
</organism>
<gene>
    <name evidence="2" type="ORF">SAMN05421757_11511</name>
</gene>
<keyword evidence="3" id="KW-1185">Reference proteome</keyword>